<dbReference type="AlphaFoldDB" id="A0AB33R4N4"/>
<dbReference type="Pfam" id="PF11773">
    <property type="entry name" value="ComGE"/>
    <property type="match status" value="1"/>
</dbReference>
<evidence type="ECO:0008006" key="4">
    <source>
        <dbReference type="Google" id="ProtNLM"/>
    </source>
</evidence>
<gene>
    <name evidence="2" type="ORF">SDSE_0139</name>
</gene>
<protein>
    <recommendedName>
        <fullName evidence="4">Competence protein ComG</fullName>
    </recommendedName>
</protein>
<evidence type="ECO:0000313" key="2">
    <source>
        <dbReference type="EMBL" id="CCI61651.1"/>
    </source>
</evidence>
<dbReference type="KEGG" id="sdc:SDSE_0139"/>
<dbReference type="InterPro" id="IPR021749">
    <property type="entry name" value="ComGE"/>
</dbReference>
<feature type="transmembrane region" description="Helical" evidence="1">
    <location>
        <begin position="12"/>
        <end position="34"/>
    </location>
</feature>
<keyword evidence="1" id="KW-0472">Membrane</keyword>
<dbReference type="Proteomes" id="UP000009215">
    <property type="component" value="Chromosome"/>
</dbReference>
<proteinExistence type="predicted"/>
<accession>A0AB33R4N4</accession>
<dbReference type="InterPro" id="IPR053468">
    <property type="entry name" value="ComGE-like"/>
</dbReference>
<name>A0AB33R4N4_STREQ</name>
<keyword evidence="1" id="KW-1133">Transmembrane helix</keyword>
<evidence type="ECO:0000313" key="3">
    <source>
        <dbReference type="Proteomes" id="UP000009215"/>
    </source>
</evidence>
<reference evidence="2 3" key="1">
    <citation type="submission" date="2012-05" db="EMBL/GenBank/DDBJ databases">
        <title>Complete genome sequence of a Streptococcus dysgalactiae subsp. equisimilis strain possessing Lancefield's group A antigen.</title>
        <authorList>
            <person name="Luetticken R."/>
            <person name="Bruellhoff K."/>
            <person name="Van der Linden M."/>
            <person name="Peltroche-Llacsahuanga H."/>
            <person name="Blom J."/>
            <person name="Weber-Lehmann J."/>
            <person name="Ferretti J.J."/>
            <person name="McShan W.M."/>
        </authorList>
    </citation>
    <scope>NUCLEOTIDE SEQUENCE [LARGE SCALE GENOMIC DNA]</scope>
    <source>
        <strain evidence="2 3">AC-2713</strain>
    </source>
</reference>
<evidence type="ECO:0000256" key="1">
    <source>
        <dbReference type="SAM" id="Phobius"/>
    </source>
</evidence>
<sequence length="98" mass="11226">MEIIKKQVKAYIALESVMATGLLVAIVILVLTSLEQSQTRLTYYRSQQEKLNLALMAVQTGQASLNMNDYRLTVLRTEKTLIVRDQEGEVIRIEKKDR</sequence>
<dbReference type="EMBL" id="HE858529">
    <property type="protein sequence ID" value="CCI61651.1"/>
    <property type="molecule type" value="Genomic_DNA"/>
</dbReference>
<dbReference type="NCBIfam" id="NF041013">
    <property type="entry name" value="T4P_ComGE"/>
    <property type="match status" value="1"/>
</dbReference>
<keyword evidence="1" id="KW-0812">Transmembrane</keyword>
<organism evidence="2 3">
    <name type="scientific">Streptococcus dysgalactiae subsp. equisimilis AC-2713</name>
    <dbReference type="NCBI Taxonomy" id="759913"/>
    <lineage>
        <taxon>Bacteria</taxon>
        <taxon>Bacillati</taxon>
        <taxon>Bacillota</taxon>
        <taxon>Bacilli</taxon>
        <taxon>Lactobacillales</taxon>
        <taxon>Streptococcaceae</taxon>
        <taxon>Streptococcus</taxon>
    </lineage>
</organism>